<reference evidence="1" key="1">
    <citation type="journal article" date="2019" name="bioRxiv">
        <title>The Genome of the Zebra Mussel, Dreissena polymorpha: A Resource for Invasive Species Research.</title>
        <authorList>
            <person name="McCartney M.A."/>
            <person name="Auch B."/>
            <person name="Kono T."/>
            <person name="Mallez S."/>
            <person name="Zhang Y."/>
            <person name="Obille A."/>
            <person name="Becker A."/>
            <person name="Abrahante J.E."/>
            <person name="Garbe J."/>
            <person name="Badalamenti J.P."/>
            <person name="Herman A."/>
            <person name="Mangelson H."/>
            <person name="Liachko I."/>
            <person name="Sullivan S."/>
            <person name="Sone E.D."/>
            <person name="Koren S."/>
            <person name="Silverstein K.A.T."/>
            <person name="Beckman K.B."/>
            <person name="Gohl D.M."/>
        </authorList>
    </citation>
    <scope>NUCLEOTIDE SEQUENCE</scope>
    <source>
        <strain evidence="1">Duluth1</strain>
        <tissue evidence="1">Whole animal</tissue>
    </source>
</reference>
<dbReference type="Proteomes" id="UP000828390">
    <property type="component" value="Unassembled WGS sequence"/>
</dbReference>
<protein>
    <submittedName>
        <fullName evidence="1">Uncharacterized protein</fullName>
    </submittedName>
</protein>
<dbReference type="EMBL" id="JAIWYP010000007">
    <property type="protein sequence ID" value="KAH3793617.1"/>
    <property type="molecule type" value="Genomic_DNA"/>
</dbReference>
<organism evidence="1 2">
    <name type="scientific">Dreissena polymorpha</name>
    <name type="common">Zebra mussel</name>
    <name type="synonym">Mytilus polymorpha</name>
    <dbReference type="NCBI Taxonomy" id="45954"/>
    <lineage>
        <taxon>Eukaryota</taxon>
        <taxon>Metazoa</taxon>
        <taxon>Spiralia</taxon>
        <taxon>Lophotrochozoa</taxon>
        <taxon>Mollusca</taxon>
        <taxon>Bivalvia</taxon>
        <taxon>Autobranchia</taxon>
        <taxon>Heteroconchia</taxon>
        <taxon>Euheterodonta</taxon>
        <taxon>Imparidentia</taxon>
        <taxon>Neoheterodontei</taxon>
        <taxon>Myida</taxon>
        <taxon>Dreissenoidea</taxon>
        <taxon>Dreissenidae</taxon>
        <taxon>Dreissena</taxon>
    </lineage>
</organism>
<accession>A0A9D4F8F7</accession>
<name>A0A9D4F8F7_DREPO</name>
<evidence type="ECO:0000313" key="2">
    <source>
        <dbReference type="Proteomes" id="UP000828390"/>
    </source>
</evidence>
<gene>
    <name evidence="1" type="ORF">DPMN_147131</name>
</gene>
<reference evidence="1" key="2">
    <citation type="submission" date="2020-11" db="EMBL/GenBank/DDBJ databases">
        <authorList>
            <person name="McCartney M.A."/>
            <person name="Auch B."/>
            <person name="Kono T."/>
            <person name="Mallez S."/>
            <person name="Becker A."/>
            <person name="Gohl D.M."/>
            <person name="Silverstein K.A.T."/>
            <person name="Koren S."/>
            <person name="Bechman K.B."/>
            <person name="Herman A."/>
            <person name="Abrahante J.E."/>
            <person name="Garbe J."/>
        </authorList>
    </citation>
    <scope>NUCLEOTIDE SEQUENCE</scope>
    <source>
        <strain evidence="1">Duluth1</strain>
        <tissue evidence="1">Whole animal</tissue>
    </source>
</reference>
<comment type="caution">
    <text evidence="1">The sequence shown here is derived from an EMBL/GenBank/DDBJ whole genome shotgun (WGS) entry which is preliminary data.</text>
</comment>
<dbReference type="AlphaFoldDB" id="A0A9D4F8F7"/>
<proteinExistence type="predicted"/>
<keyword evidence="2" id="KW-1185">Reference proteome</keyword>
<sequence length="155" mass="16649">MDKAAQPVSLRPHFRMGLPGGETPSLIEAPIHDRLLNLFSTSQLCSSSGWASPGGETLSDRGPHHGQAAQPVLYVSNSVSISGWASPVVKPSNEALSWTGCSTCSLRSQLCLHFRMAYPVVKPSLIEAPIMDRLLNLFSTVSNYVSISGWASPGW</sequence>
<evidence type="ECO:0000313" key="1">
    <source>
        <dbReference type="EMBL" id="KAH3793617.1"/>
    </source>
</evidence>